<keyword evidence="11" id="KW-1185">Reference proteome</keyword>
<evidence type="ECO:0000259" key="10">
    <source>
        <dbReference type="PROSITE" id="PS51864"/>
    </source>
</evidence>
<evidence type="ECO:0000256" key="9">
    <source>
        <dbReference type="SAM" id="Phobius"/>
    </source>
</evidence>
<dbReference type="GO" id="GO:0008270">
    <property type="term" value="F:zinc ion binding"/>
    <property type="evidence" value="ECO:0007669"/>
    <property type="project" value="UniProtKB-UniRule"/>
</dbReference>
<feature type="binding site" evidence="7">
    <location>
        <position position="125"/>
    </location>
    <ligand>
        <name>Zn(2+)</name>
        <dbReference type="ChEBI" id="CHEBI:29105"/>
        <note>catalytic</note>
    </ligand>
</feature>
<keyword evidence="5 7" id="KW-0482">Metalloprotease</keyword>
<dbReference type="PANTHER" id="PTHR10127:SF780">
    <property type="entry name" value="METALLOENDOPEPTIDASE"/>
    <property type="match status" value="1"/>
</dbReference>
<reference evidence="11" key="1">
    <citation type="submission" date="2014-07" db="EMBL/GenBank/DDBJ databases">
        <authorList>
            <person name="Martin A.A"/>
            <person name="De Silva N."/>
        </authorList>
    </citation>
    <scope>NUCLEOTIDE SEQUENCE</scope>
</reference>
<dbReference type="SMART" id="SM00235">
    <property type="entry name" value="ZnMc"/>
    <property type="match status" value="1"/>
</dbReference>
<keyword evidence="9" id="KW-0812">Transmembrane</keyword>
<evidence type="ECO:0000256" key="2">
    <source>
        <dbReference type="ARBA" id="ARBA00022723"/>
    </source>
</evidence>
<accession>A0A0K0F4J0</accession>
<dbReference type="Gene3D" id="3.40.390.10">
    <property type="entry name" value="Collagenase (Catalytic Domain)"/>
    <property type="match status" value="1"/>
</dbReference>
<evidence type="ECO:0000313" key="12">
    <source>
        <dbReference type="WBParaSite" id="SVE_0372700.1"/>
    </source>
</evidence>
<evidence type="ECO:0000256" key="6">
    <source>
        <dbReference type="ARBA" id="ARBA00023157"/>
    </source>
</evidence>
<evidence type="ECO:0000313" key="11">
    <source>
        <dbReference type="Proteomes" id="UP000035680"/>
    </source>
</evidence>
<proteinExistence type="predicted"/>
<organism evidence="11 12">
    <name type="scientific">Strongyloides venezuelensis</name>
    <name type="common">Threadworm</name>
    <dbReference type="NCBI Taxonomy" id="75913"/>
    <lineage>
        <taxon>Eukaryota</taxon>
        <taxon>Metazoa</taxon>
        <taxon>Ecdysozoa</taxon>
        <taxon>Nematoda</taxon>
        <taxon>Chromadorea</taxon>
        <taxon>Rhabditida</taxon>
        <taxon>Tylenchina</taxon>
        <taxon>Panagrolaimomorpha</taxon>
        <taxon>Strongyloidoidea</taxon>
        <taxon>Strongyloididae</taxon>
        <taxon>Strongyloides</taxon>
    </lineage>
</organism>
<protein>
    <recommendedName>
        <fullName evidence="8">Metalloendopeptidase</fullName>
        <ecNumber evidence="8">3.4.24.-</ecNumber>
    </recommendedName>
</protein>
<evidence type="ECO:0000256" key="5">
    <source>
        <dbReference type="ARBA" id="ARBA00023049"/>
    </source>
</evidence>
<feature type="transmembrane region" description="Helical" evidence="9">
    <location>
        <begin position="6"/>
        <end position="29"/>
    </location>
</feature>
<dbReference type="Pfam" id="PF01400">
    <property type="entry name" value="Astacin"/>
    <property type="match status" value="1"/>
</dbReference>
<dbReference type="InterPro" id="IPR006026">
    <property type="entry name" value="Peptidase_Metallo"/>
</dbReference>
<dbReference type="GO" id="GO:0006508">
    <property type="term" value="P:proteolysis"/>
    <property type="evidence" value="ECO:0007669"/>
    <property type="project" value="UniProtKB-KW"/>
</dbReference>
<dbReference type="SUPFAM" id="SSF55486">
    <property type="entry name" value="Metalloproteases ('zincins'), catalytic domain"/>
    <property type="match status" value="1"/>
</dbReference>
<keyword evidence="2 7" id="KW-0479">Metal-binding</keyword>
<evidence type="ECO:0000256" key="1">
    <source>
        <dbReference type="ARBA" id="ARBA00022670"/>
    </source>
</evidence>
<keyword evidence="9" id="KW-0472">Membrane</keyword>
<keyword evidence="4 7" id="KW-0862">Zinc</keyword>
<dbReference type="InterPro" id="IPR024079">
    <property type="entry name" value="MetalloPept_cat_dom_sf"/>
</dbReference>
<dbReference type="AlphaFoldDB" id="A0A0K0F4J0"/>
<name>A0A0K0F4J0_STRVS</name>
<evidence type="ECO:0000256" key="7">
    <source>
        <dbReference type="PROSITE-ProRule" id="PRU01211"/>
    </source>
</evidence>
<dbReference type="PANTHER" id="PTHR10127">
    <property type="entry name" value="DISCOIDIN, CUB, EGF, LAMININ , AND ZINC METALLOPROTEASE DOMAIN CONTAINING"/>
    <property type="match status" value="1"/>
</dbReference>
<sequence length="384" mass="44911">MLQDFYLYILKFTGFFIFIFHIISFNSIFCDRSKRSILDDPKYKWNLPIKYRIDSDKYRALIQNSIDNLEKQTCIRFQKTNETEFEGFKFIEGENCVSVVGKSSKLRPQNISISDDCITMGGIQHEIAHSLGILHEMSRRDRDKYIKIFKKNIANYAYTNFVIYDNFKTNSYGIKFNYGSGMLYDRFAGSKNSKPATSAKKKYYSKTMGQIFDLAFTDIKLLNYHYCNQTCEIKLNCENNGYTNPNKCSACKCPNFFTGKLCNEIWPSPPSCGKTKLYATSRYKKLYVYGRKKCLYEIYSQKNKRIKLKIQYASLTRLDPCQRNHGLEIKYLTDKSVSGAMFCGVYKKASITTLSDKVFVYYVGLKKFHRTKIIFKSISRKKKH</sequence>
<dbReference type="EC" id="3.4.24.-" evidence="8"/>
<evidence type="ECO:0000256" key="3">
    <source>
        <dbReference type="ARBA" id="ARBA00022801"/>
    </source>
</evidence>
<feature type="domain" description="Peptidase M12A" evidence="10">
    <location>
        <begin position="35"/>
        <end position="228"/>
    </location>
</feature>
<keyword evidence="1 7" id="KW-0645">Protease</keyword>
<dbReference type="PROSITE" id="PS51864">
    <property type="entry name" value="ASTACIN"/>
    <property type="match status" value="1"/>
</dbReference>
<dbReference type="InterPro" id="IPR000859">
    <property type="entry name" value="CUB_dom"/>
</dbReference>
<reference evidence="12" key="2">
    <citation type="submission" date="2015-08" db="UniProtKB">
        <authorList>
            <consortium name="WormBaseParasite"/>
        </authorList>
    </citation>
    <scope>IDENTIFICATION</scope>
</reference>
<dbReference type="Pfam" id="PF00431">
    <property type="entry name" value="CUB"/>
    <property type="match status" value="1"/>
</dbReference>
<dbReference type="PRINTS" id="PR00480">
    <property type="entry name" value="ASTACIN"/>
</dbReference>
<evidence type="ECO:0000256" key="4">
    <source>
        <dbReference type="ARBA" id="ARBA00022833"/>
    </source>
</evidence>
<comment type="caution">
    <text evidence="7">Lacks conserved residue(s) required for the propagation of feature annotation.</text>
</comment>
<dbReference type="GO" id="GO:0004222">
    <property type="term" value="F:metalloendopeptidase activity"/>
    <property type="evidence" value="ECO:0007669"/>
    <property type="project" value="UniProtKB-UniRule"/>
</dbReference>
<feature type="binding site" evidence="7">
    <location>
        <position position="129"/>
    </location>
    <ligand>
        <name>Zn(2+)</name>
        <dbReference type="ChEBI" id="CHEBI:29105"/>
        <note>catalytic</note>
    </ligand>
</feature>
<dbReference type="InterPro" id="IPR001506">
    <property type="entry name" value="Peptidase_M12A"/>
</dbReference>
<evidence type="ECO:0000256" key="8">
    <source>
        <dbReference type="RuleBase" id="RU361183"/>
    </source>
</evidence>
<dbReference type="Proteomes" id="UP000035680">
    <property type="component" value="Unassembled WGS sequence"/>
</dbReference>
<keyword evidence="3 7" id="KW-0378">Hydrolase</keyword>
<dbReference type="WBParaSite" id="SVE_0372700.1">
    <property type="protein sequence ID" value="SVE_0372700.1"/>
    <property type="gene ID" value="SVE_0372700"/>
</dbReference>
<comment type="cofactor">
    <cofactor evidence="7 8">
        <name>Zn(2+)</name>
        <dbReference type="ChEBI" id="CHEBI:29105"/>
    </cofactor>
    <text evidence="7 8">Binds 1 zinc ion per subunit.</text>
</comment>
<keyword evidence="9" id="KW-1133">Transmembrane helix</keyword>
<feature type="active site" evidence="7">
    <location>
        <position position="126"/>
    </location>
</feature>
<keyword evidence="6" id="KW-1015">Disulfide bond</keyword>
<feature type="binding site" evidence="7">
    <location>
        <position position="135"/>
    </location>
    <ligand>
        <name>Zn(2+)</name>
        <dbReference type="ChEBI" id="CHEBI:29105"/>
        <note>catalytic</note>
    </ligand>
</feature>